<dbReference type="InterPro" id="IPR036322">
    <property type="entry name" value="WD40_repeat_dom_sf"/>
</dbReference>
<keyword evidence="1" id="KW-0812">Transmembrane</keyword>
<dbReference type="Proteomes" id="UP000023152">
    <property type="component" value="Unassembled WGS sequence"/>
</dbReference>
<name>X6NYF4_RETFI</name>
<keyword evidence="1" id="KW-1133">Transmembrane helix</keyword>
<feature type="transmembrane region" description="Helical" evidence="1">
    <location>
        <begin position="151"/>
        <end position="174"/>
    </location>
</feature>
<accession>X6NYF4</accession>
<gene>
    <name evidence="2" type="ORF">RFI_05771</name>
</gene>
<sequence>MKKRYFTLVMKVSFKSFFYVFLLLFFLFMTETVKRRRDQNHYSSLDSNIKLGWTEDFDKFIINYVFNVFMFDTFCSSSKLINTFTGHIKIVYSIDYPIFDECQFICFGSTYNTVRVCDVDNNKQIQSFNGHSFRQLQIFNKHTSVVNGIEFHYLTVVDICVLGLLTIQFVYGMLKHQNHYMFSMDMKVVNNNKNDNKMNNISVIAGNGYTICSGSFDKTIRILILKQPIQCIRKPQKLDY</sequence>
<proteinExistence type="predicted"/>
<dbReference type="EMBL" id="ASPP01004990">
    <property type="protein sequence ID" value="ETO31350.1"/>
    <property type="molecule type" value="Genomic_DNA"/>
</dbReference>
<protein>
    <submittedName>
        <fullName evidence="2">Uncharacterized protein</fullName>
    </submittedName>
</protein>
<organism evidence="2 3">
    <name type="scientific">Reticulomyxa filosa</name>
    <dbReference type="NCBI Taxonomy" id="46433"/>
    <lineage>
        <taxon>Eukaryota</taxon>
        <taxon>Sar</taxon>
        <taxon>Rhizaria</taxon>
        <taxon>Retaria</taxon>
        <taxon>Foraminifera</taxon>
        <taxon>Monothalamids</taxon>
        <taxon>Reticulomyxidae</taxon>
        <taxon>Reticulomyxa</taxon>
    </lineage>
</organism>
<keyword evidence="1" id="KW-0472">Membrane</keyword>
<comment type="caution">
    <text evidence="2">The sequence shown here is derived from an EMBL/GenBank/DDBJ whole genome shotgun (WGS) entry which is preliminary data.</text>
</comment>
<dbReference type="SUPFAM" id="SSF50978">
    <property type="entry name" value="WD40 repeat-like"/>
    <property type="match status" value="1"/>
</dbReference>
<dbReference type="InterPro" id="IPR015943">
    <property type="entry name" value="WD40/YVTN_repeat-like_dom_sf"/>
</dbReference>
<dbReference type="AlphaFoldDB" id="X6NYF4"/>
<evidence type="ECO:0000313" key="2">
    <source>
        <dbReference type="EMBL" id="ETO31350.1"/>
    </source>
</evidence>
<dbReference type="Gene3D" id="2.130.10.10">
    <property type="entry name" value="YVTN repeat-like/Quinoprotein amine dehydrogenase"/>
    <property type="match status" value="1"/>
</dbReference>
<evidence type="ECO:0000256" key="1">
    <source>
        <dbReference type="SAM" id="Phobius"/>
    </source>
</evidence>
<reference evidence="2 3" key="1">
    <citation type="journal article" date="2013" name="Curr. Biol.">
        <title>The Genome of the Foraminiferan Reticulomyxa filosa.</title>
        <authorList>
            <person name="Glockner G."/>
            <person name="Hulsmann N."/>
            <person name="Schleicher M."/>
            <person name="Noegel A.A."/>
            <person name="Eichinger L."/>
            <person name="Gallinger C."/>
            <person name="Pawlowski J."/>
            <person name="Sierra R."/>
            <person name="Euteneuer U."/>
            <person name="Pillet L."/>
            <person name="Moustafa A."/>
            <person name="Platzer M."/>
            <person name="Groth M."/>
            <person name="Szafranski K."/>
            <person name="Schliwa M."/>
        </authorList>
    </citation>
    <scope>NUCLEOTIDE SEQUENCE [LARGE SCALE GENOMIC DNA]</scope>
</reference>
<keyword evidence="3" id="KW-1185">Reference proteome</keyword>
<evidence type="ECO:0000313" key="3">
    <source>
        <dbReference type="Proteomes" id="UP000023152"/>
    </source>
</evidence>